<dbReference type="RefSeq" id="XP_002113831.1">
    <property type="nucleotide sequence ID" value="XM_002113795.1"/>
</dbReference>
<accession>B3S006</accession>
<evidence type="ECO:0000256" key="9">
    <source>
        <dbReference type="ARBA" id="ARBA00037407"/>
    </source>
</evidence>
<reference evidence="13 14" key="1">
    <citation type="journal article" date="2008" name="Nature">
        <title>The Trichoplax genome and the nature of placozoans.</title>
        <authorList>
            <person name="Srivastava M."/>
            <person name="Begovic E."/>
            <person name="Chapman J."/>
            <person name="Putnam N.H."/>
            <person name="Hellsten U."/>
            <person name="Kawashima T."/>
            <person name="Kuo A."/>
            <person name="Mitros T."/>
            <person name="Salamov A."/>
            <person name="Carpenter M.L."/>
            <person name="Signorovitch A.Y."/>
            <person name="Moreno M.A."/>
            <person name="Kamm K."/>
            <person name="Grimwood J."/>
            <person name="Schmutz J."/>
            <person name="Shapiro H."/>
            <person name="Grigoriev I.V."/>
            <person name="Buss L.W."/>
            <person name="Schierwater B."/>
            <person name="Dellaporta S.L."/>
            <person name="Rokhsar D.S."/>
        </authorList>
    </citation>
    <scope>NUCLEOTIDE SEQUENCE [LARGE SCALE GENOMIC DNA]</scope>
    <source>
        <strain evidence="13 14">Grell-BS-1999</strain>
    </source>
</reference>
<evidence type="ECO:0000256" key="11">
    <source>
        <dbReference type="ARBA" id="ARBA00040554"/>
    </source>
</evidence>
<keyword evidence="14" id="KW-1185">Reference proteome</keyword>
<dbReference type="GO" id="GO:0016740">
    <property type="term" value="F:transferase activity"/>
    <property type="evidence" value="ECO:0007669"/>
    <property type="project" value="UniProtKB-KW"/>
</dbReference>
<dbReference type="AlphaFoldDB" id="B3S006"/>
<keyword evidence="8" id="KW-0456">Lyase</keyword>
<evidence type="ECO:0000256" key="8">
    <source>
        <dbReference type="ARBA" id="ARBA00023239"/>
    </source>
</evidence>
<keyword evidence="7" id="KW-0663">Pyridoxal phosphate</keyword>
<keyword evidence="6" id="KW-0808">Transferase</keyword>
<dbReference type="PIRSF" id="PIRSF005572">
    <property type="entry name" value="NifS"/>
    <property type="match status" value="1"/>
</dbReference>
<evidence type="ECO:0000313" key="14">
    <source>
        <dbReference type="Proteomes" id="UP000009022"/>
    </source>
</evidence>
<dbReference type="SUPFAM" id="SSF53383">
    <property type="entry name" value="PLP-dependent transferases"/>
    <property type="match status" value="1"/>
</dbReference>
<comment type="function">
    <text evidence="9">Catalyzes the decomposition of L-selenocysteine to L-alanine and elemental selenium.</text>
</comment>
<dbReference type="GO" id="GO:0009000">
    <property type="term" value="F:selenocysteine lyase activity"/>
    <property type="evidence" value="ECO:0007669"/>
    <property type="project" value="UniProtKB-EC"/>
</dbReference>
<evidence type="ECO:0000256" key="6">
    <source>
        <dbReference type="ARBA" id="ARBA00022679"/>
    </source>
</evidence>
<dbReference type="EC" id="4.4.1.16" evidence="10"/>
<protein>
    <recommendedName>
        <fullName evidence="11">Selenocysteine lyase</fullName>
        <ecNumber evidence="10">4.4.1.16</ecNumber>
    </recommendedName>
</protein>
<organism evidence="13 14">
    <name type="scientific">Trichoplax adhaerens</name>
    <name type="common">Trichoplax reptans</name>
    <dbReference type="NCBI Taxonomy" id="10228"/>
    <lineage>
        <taxon>Eukaryota</taxon>
        <taxon>Metazoa</taxon>
        <taxon>Placozoa</taxon>
        <taxon>Uniplacotomia</taxon>
        <taxon>Trichoplacea</taxon>
        <taxon>Trichoplacidae</taxon>
        <taxon>Trichoplax</taxon>
    </lineage>
</organism>
<dbReference type="InterPro" id="IPR015421">
    <property type="entry name" value="PyrdxlP-dep_Trfase_major"/>
</dbReference>
<evidence type="ECO:0000256" key="1">
    <source>
        <dbReference type="ARBA" id="ARBA00001933"/>
    </source>
</evidence>
<dbReference type="HOGENOM" id="CLU_003433_0_0_1"/>
<keyword evidence="5" id="KW-0963">Cytoplasm</keyword>
<dbReference type="PANTHER" id="PTHR11601">
    <property type="entry name" value="CYSTEINE DESULFURYLASE FAMILY MEMBER"/>
    <property type="match status" value="1"/>
</dbReference>
<dbReference type="PhylomeDB" id="B3S006"/>
<comment type="subcellular location">
    <subcellularLocation>
        <location evidence="2">Cytoplasm</location>
        <location evidence="2">Cytosol</location>
    </subcellularLocation>
</comment>
<name>B3S006_TRIAD</name>
<dbReference type="KEGG" id="tad:TRIADDRAFT_57638"/>
<evidence type="ECO:0000256" key="4">
    <source>
        <dbReference type="ARBA" id="ARBA00011738"/>
    </source>
</evidence>
<dbReference type="FunFam" id="3.90.1150.10:FF:000065">
    <property type="entry name" value="Selenocysteine lyase"/>
    <property type="match status" value="1"/>
</dbReference>
<dbReference type="Pfam" id="PF00266">
    <property type="entry name" value="Aminotran_5"/>
    <property type="match status" value="2"/>
</dbReference>
<comment type="subunit">
    <text evidence="4">Homodimer.</text>
</comment>
<dbReference type="OrthoDB" id="10250117at2759"/>
<dbReference type="GO" id="GO:0005829">
    <property type="term" value="C:cytosol"/>
    <property type="evidence" value="ECO:0007669"/>
    <property type="project" value="UniProtKB-SubCell"/>
</dbReference>
<dbReference type="InParanoid" id="B3S006"/>
<dbReference type="Proteomes" id="UP000009022">
    <property type="component" value="Unassembled WGS sequence"/>
</dbReference>
<dbReference type="eggNOG" id="KOG1549">
    <property type="taxonomic scope" value="Eukaryota"/>
</dbReference>
<dbReference type="OMA" id="TGHIFDV"/>
<dbReference type="InterPro" id="IPR015422">
    <property type="entry name" value="PyrdxlP-dep_Trfase_small"/>
</dbReference>
<sequence length="440" mass="48410">MENAIGAAGDPQTVYLDFNATTPVAPEVLEAIHHALKDCWGNPSSSHHYGIKAKKVIDEARTNVARMINLDDASGIKTCQWKRVSEFLLTKLCIIMILIKLDILFTSGGTEANNMVIRSVTTHYSRLCKESGDLPHIITSNMEHDSVKLVLEKLANENILEYTVVNATQASGGTVKCDGITQLVRPNTCLISIMLANNETGIIQPIAEIAKAVKALNCVRELHNRIYFHTDAAQALGKIPVKVKDLGVDYLTIVGHKFYGPRIGALYVKNLDAKETPLYPMIFGGGQERNMRSGTENTGMIAGLGKAASLVAQNVELYSTHMAKIRDYLEDRLKEKFGEMVHFNGQFPTSQRIPNTCNVSFIGKELKGWDILANAKILVASIGAACHAQDRPSEILLSIGIPKEIAYNALRLSVGRETSISDIDRVISDIQHVIDRLRLH</sequence>
<feature type="domain" description="Aminotransferase class V" evidence="12">
    <location>
        <begin position="102"/>
        <end position="426"/>
    </location>
</feature>
<evidence type="ECO:0000256" key="2">
    <source>
        <dbReference type="ARBA" id="ARBA00004514"/>
    </source>
</evidence>
<dbReference type="FunFam" id="1.10.260.50:FF:000006">
    <property type="match status" value="1"/>
</dbReference>
<comment type="similarity">
    <text evidence="3">Belongs to the class-V pyridoxal-phosphate-dependent aminotransferase family.</text>
</comment>
<comment type="cofactor">
    <cofactor evidence="1">
        <name>pyridoxal 5'-phosphate</name>
        <dbReference type="ChEBI" id="CHEBI:597326"/>
    </cofactor>
</comment>
<dbReference type="CTD" id="6754662"/>
<dbReference type="PANTHER" id="PTHR11601:SF62">
    <property type="entry name" value="SELENOCYSTEINE LYASE"/>
    <property type="match status" value="1"/>
</dbReference>
<feature type="domain" description="Aminotransferase class V" evidence="12">
    <location>
        <begin position="14"/>
        <end position="76"/>
    </location>
</feature>
<dbReference type="InterPro" id="IPR016454">
    <property type="entry name" value="Cysteine_dSase"/>
</dbReference>
<evidence type="ECO:0000256" key="5">
    <source>
        <dbReference type="ARBA" id="ARBA00022490"/>
    </source>
</evidence>
<dbReference type="InterPro" id="IPR000192">
    <property type="entry name" value="Aminotrans_V_dom"/>
</dbReference>
<dbReference type="STRING" id="10228.B3S006"/>
<evidence type="ECO:0000259" key="12">
    <source>
        <dbReference type="Pfam" id="PF00266"/>
    </source>
</evidence>
<dbReference type="Gene3D" id="1.10.260.50">
    <property type="match status" value="2"/>
</dbReference>
<evidence type="ECO:0000256" key="10">
    <source>
        <dbReference type="ARBA" id="ARBA00039054"/>
    </source>
</evidence>
<dbReference type="InterPro" id="IPR015424">
    <property type="entry name" value="PyrdxlP-dep_Trfase"/>
</dbReference>
<proteinExistence type="inferred from homology"/>
<dbReference type="Gene3D" id="3.40.640.10">
    <property type="entry name" value="Type I PLP-dependent aspartate aminotransferase-like (Major domain)"/>
    <property type="match status" value="1"/>
</dbReference>
<dbReference type="FunCoup" id="B3S006">
    <property type="interactions" value="211"/>
</dbReference>
<dbReference type="Gene3D" id="3.90.1150.10">
    <property type="entry name" value="Aspartate Aminotransferase, domain 1"/>
    <property type="match status" value="1"/>
</dbReference>
<evidence type="ECO:0000313" key="13">
    <source>
        <dbReference type="EMBL" id="EDV24305.1"/>
    </source>
</evidence>
<evidence type="ECO:0000256" key="3">
    <source>
        <dbReference type="ARBA" id="ARBA00009236"/>
    </source>
</evidence>
<evidence type="ECO:0000256" key="7">
    <source>
        <dbReference type="ARBA" id="ARBA00022898"/>
    </source>
</evidence>
<dbReference type="GeneID" id="6754662"/>
<dbReference type="EMBL" id="DS985246">
    <property type="protein sequence ID" value="EDV24305.1"/>
    <property type="molecule type" value="Genomic_DNA"/>
</dbReference>
<dbReference type="FunFam" id="3.40.640.10:FF:000083">
    <property type="entry name" value="Selenocysteine lyase"/>
    <property type="match status" value="1"/>
</dbReference>
<gene>
    <name evidence="13" type="ORF">TRIADDRAFT_57638</name>
</gene>